<organism evidence="1 2">
    <name type="scientific">Rhodothalassium salexigens DSM 2132</name>
    <dbReference type="NCBI Taxonomy" id="1188247"/>
    <lineage>
        <taxon>Bacteria</taxon>
        <taxon>Pseudomonadati</taxon>
        <taxon>Pseudomonadota</taxon>
        <taxon>Alphaproteobacteria</taxon>
        <taxon>Rhodothalassiales</taxon>
        <taxon>Rhodothalassiaceae</taxon>
        <taxon>Rhodothalassium</taxon>
    </lineage>
</organism>
<dbReference type="SUPFAM" id="SSF81901">
    <property type="entry name" value="HCP-like"/>
    <property type="match status" value="1"/>
</dbReference>
<evidence type="ECO:0000313" key="2">
    <source>
        <dbReference type="Proteomes" id="UP000295399"/>
    </source>
</evidence>
<dbReference type="SMART" id="SM00671">
    <property type="entry name" value="SEL1"/>
    <property type="match status" value="1"/>
</dbReference>
<dbReference type="AlphaFoldDB" id="A0A4R2PT72"/>
<keyword evidence="2" id="KW-1185">Reference proteome</keyword>
<dbReference type="Gene3D" id="1.25.40.10">
    <property type="entry name" value="Tetratricopeptide repeat domain"/>
    <property type="match status" value="1"/>
</dbReference>
<evidence type="ECO:0000313" key="1">
    <source>
        <dbReference type="EMBL" id="TCP38198.1"/>
    </source>
</evidence>
<proteinExistence type="predicted"/>
<name>A0A4R2PT72_RHOSA</name>
<dbReference type="InterPro" id="IPR006597">
    <property type="entry name" value="Sel1-like"/>
</dbReference>
<dbReference type="EMBL" id="SLXO01000001">
    <property type="protein sequence ID" value="TCP38198.1"/>
    <property type="molecule type" value="Genomic_DNA"/>
</dbReference>
<dbReference type="Proteomes" id="UP000295399">
    <property type="component" value="Unassembled WGS sequence"/>
</dbReference>
<comment type="caution">
    <text evidence="1">The sequence shown here is derived from an EMBL/GenBank/DDBJ whole genome shotgun (WGS) entry which is preliminary data.</text>
</comment>
<accession>A0A4R2PT72</accession>
<evidence type="ECO:0008006" key="3">
    <source>
        <dbReference type="Google" id="ProtNLM"/>
    </source>
</evidence>
<dbReference type="InParanoid" id="A0A4R2PT72"/>
<sequence>MDAMENNIDQANEKALLVIAGLSVGERQALAETQYQLGRLYEAEGDLPTNRQVARRWYESAANWGYRPAAAALHAMSNRSKRRPLATLFGAQNRRA</sequence>
<protein>
    <recommendedName>
        <fullName evidence="3">Sel1 repeat-containing protein</fullName>
    </recommendedName>
</protein>
<reference evidence="1 2" key="1">
    <citation type="submission" date="2019-03" db="EMBL/GenBank/DDBJ databases">
        <title>Genomic Encyclopedia of Type Strains, Phase IV (KMG-IV): sequencing the most valuable type-strain genomes for metagenomic binning, comparative biology and taxonomic classification.</title>
        <authorList>
            <person name="Goeker M."/>
        </authorList>
    </citation>
    <scope>NUCLEOTIDE SEQUENCE [LARGE SCALE GENOMIC DNA]</scope>
    <source>
        <strain evidence="1 2">DSM 2132</strain>
    </source>
</reference>
<gene>
    <name evidence="1" type="ORF">EV659_10196</name>
</gene>
<dbReference type="InterPro" id="IPR011990">
    <property type="entry name" value="TPR-like_helical_dom_sf"/>
</dbReference>